<sequence length="63" mass="7711">MELKKLHDYLKQVTQTQSIVLFFGRIQSIYTNLDNSYHRLFLIEFKQLANFMQAAWVFHEIRF</sequence>
<name>A0A417YCI7_9BACI</name>
<protein>
    <submittedName>
        <fullName evidence="1">Uncharacterized protein</fullName>
    </submittedName>
</protein>
<organism evidence="1 2">
    <name type="scientific">Oceanobacillus profundus</name>
    <dbReference type="NCBI Taxonomy" id="372463"/>
    <lineage>
        <taxon>Bacteria</taxon>
        <taxon>Bacillati</taxon>
        <taxon>Bacillota</taxon>
        <taxon>Bacilli</taxon>
        <taxon>Bacillales</taxon>
        <taxon>Bacillaceae</taxon>
        <taxon>Oceanobacillus</taxon>
    </lineage>
</organism>
<dbReference type="EMBL" id="QWEH01000014">
    <property type="protein sequence ID" value="RHW30314.1"/>
    <property type="molecule type" value="Genomic_DNA"/>
</dbReference>
<comment type="caution">
    <text evidence="1">The sequence shown here is derived from an EMBL/GenBank/DDBJ whole genome shotgun (WGS) entry which is preliminary data.</text>
</comment>
<reference evidence="1 2" key="1">
    <citation type="journal article" date="2007" name="Int. J. Syst. Evol. Microbiol.">
        <title>Oceanobacillus profundus sp. nov., isolated from a deep-sea sediment core.</title>
        <authorList>
            <person name="Kim Y.G."/>
            <person name="Choi D.H."/>
            <person name="Hyun S."/>
            <person name="Cho B.C."/>
        </authorList>
    </citation>
    <scope>NUCLEOTIDE SEQUENCE [LARGE SCALE GENOMIC DNA]</scope>
    <source>
        <strain evidence="1 2">DSM 18246</strain>
    </source>
</reference>
<evidence type="ECO:0000313" key="2">
    <source>
        <dbReference type="Proteomes" id="UP000285456"/>
    </source>
</evidence>
<dbReference type="Proteomes" id="UP000285456">
    <property type="component" value="Unassembled WGS sequence"/>
</dbReference>
<gene>
    <name evidence="1" type="ORF">D1B32_17235</name>
</gene>
<proteinExistence type="predicted"/>
<accession>A0A417YCI7</accession>
<dbReference type="AlphaFoldDB" id="A0A417YCI7"/>
<evidence type="ECO:0000313" key="1">
    <source>
        <dbReference type="EMBL" id="RHW30314.1"/>
    </source>
</evidence>
<keyword evidence="2" id="KW-1185">Reference proteome</keyword>